<gene>
    <name evidence="7 8" type="primary">flhA</name>
    <name evidence="8" type="ORF">VSR73_29220</name>
</gene>
<dbReference type="InterPro" id="IPR042193">
    <property type="entry name" value="FHIPEP_3"/>
</dbReference>
<dbReference type="RefSeq" id="WP_342949205.1">
    <property type="nucleotide sequence ID" value="NZ_JAYMRV010000010.1"/>
</dbReference>
<dbReference type="InterPro" id="IPR006301">
    <property type="entry name" value="FlhA"/>
</dbReference>
<dbReference type="NCBIfam" id="TIGR01398">
    <property type="entry name" value="FlhA"/>
    <property type="match status" value="1"/>
</dbReference>
<dbReference type="InterPro" id="IPR042196">
    <property type="entry name" value="FHIPEP_4"/>
</dbReference>
<keyword evidence="7" id="KW-1006">Bacterial flagellum protein export</keyword>
<comment type="caution">
    <text evidence="8">The sequence shown here is derived from an EMBL/GenBank/DDBJ whole genome shotgun (WGS) entry which is preliminary data.</text>
</comment>
<evidence type="ECO:0000313" key="8">
    <source>
        <dbReference type="EMBL" id="MEM5425136.1"/>
    </source>
</evidence>
<dbReference type="PANTHER" id="PTHR30161">
    <property type="entry name" value="FLAGELLAR EXPORT PROTEIN, MEMBRANE FLHA SUBUNIT-RELATED"/>
    <property type="match status" value="1"/>
</dbReference>
<keyword evidence="3 7" id="KW-1003">Cell membrane</keyword>
<keyword evidence="6 7" id="KW-0472">Membrane</keyword>
<comment type="function">
    <text evidence="7">Required for formation of the rod structure of the flagellar apparatus. Together with FliI and FliH, may constitute the export apparatus of flagellin.</text>
</comment>
<evidence type="ECO:0000256" key="4">
    <source>
        <dbReference type="ARBA" id="ARBA00022692"/>
    </source>
</evidence>
<keyword evidence="8" id="KW-0282">Flagellum</keyword>
<comment type="similarity">
    <text evidence="2 7">Belongs to the FHIPEP (flagella/HR/invasion proteins export pore) family.</text>
</comment>
<keyword evidence="7" id="KW-0813">Transport</keyword>
<dbReference type="EMBL" id="JAYMRV010000010">
    <property type="protein sequence ID" value="MEM5425136.1"/>
    <property type="molecule type" value="Genomic_DNA"/>
</dbReference>
<evidence type="ECO:0000256" key="6">
    <source>
        <dbReference type="ARBA" id="ARBA00023136"/>
    </source>
</evidence>
<dbReference type="Pfam" id="PF00771">
    <property type="entry name" value="FHIPEP"/>
    <property type="match status" value="1"/>
</dbReference>
<dbReference type="Proteomes" id="UP001489897">
    <property type="component" value="Unassembled WGS sequence"/>
</dbReference>
<feature type="transmembrane region" description="Helical" evidence="7">
    <location>
        <begin position="118"/>
        <end position="141"/>
    </location>
</feature>
<keyword evidence="7" id="KW-0653">Protein transport</keyword>
<keyword evidence="4 7" id="KW-0812">Transmembrane</keyword>
<feature type="transmembrane region" description="Helical" evidence="7">
    <location>
        <begin position="211"/>
        <end position="232"/>
    </location>
</feature>
<evidence type="ECO:0000313" key="9">
    <source>
        <dbReference type="Proteomes" id="UP001489897"/>
    </source>
</evidence>
<organism evidence="8 9">
    <name type="scientific">Paraburkholderia ferrariae</name>
    <dbReference type="NCBI Taxonomy" id="386056"/>
    <lineage>
        <taxon>Bacteria</taxon>
        <taxon>Pseudomonadati</taxon>
        <taxon>Pseudomonadota</taxon>
        <taxon>Betaproteobacteria</taxon>
        <taxon>Burkholderiales</taxon>
        <taxon>Burkholderiaceae</taxon>
        <taxon>Paraburkholderia</taxon>
    </lineage>
</organism>
<keyword evidence="5 7" id="KW-1133">Transmembrane helix</keyword>
<evidence type="ECO:0000256" key="3">
    <source>
        <dbReference type="ARBA" id="ARBA00022475"/>
    </source>
</evidence>
<sequence>MNARTGFLARRPEMLQGTNLRALAGPILICMILGMMILPLPPFLLDLLFTFNIALSVMVLLVSMYTMKPLDFAAFPSVLLFSTLLRLSLNVASTRIVLLEGHTGPGAAGQVIESFGHFLVGGNFAVGIVVFVILMVINFMVITKGAGRIAEVSARFTLDAMPGKQMAIDADLNAGLINEEAARKRRSEIAQEAEFYGSMDGASKFVRGDAIAGLLIMVINIVGGLIVGVVQHGMPLASAGETYTLLTIGDGLVAQIPSLVISTAAGVIVSRVATNEDIGTQLTGQLFTNPRVLMITGAIIVMMGLIPGMPHFAFLLLGGGAIQLGRTLKKNAAAKKASAVIADAAPAALAPVENAEATWDDVALIDTLGLEVGYRIIPLVDKNTDGELLKRIKSIRKKFAQEIGFLPPVIHIRDNLELRPNAYRIALKGVEVGTGEAYPGQWLAINPGQVSAVLPGTPTTDPAFGLPAVWIDSNVREQAQVFGYTVVDSSTVVATHLNHLVVMHAAELLGRREVQALLERVQKDTPSLVDDLVPKVLPVTTLQKVLQNLLEEGVPIRDMRTIMESLAEHTPRITDAHDLTAAVRIALGRAITQQWFPGNADMQVMGLDANLERVLSQTLTSGPNPGLEPGLAHTLLTQTEQAMGRQQALGLAPVMLVQHALRPMLSRFLRRSLPQLKVLSYAEVPDTRNVKVVNVIGAH</sequence>
<accession>A0ABU9S022</accession>
<dbReference type="PROSITE" id="PS00994">
    <property type="entry name" value="FHIPEP"/>
    <property type="match status" value="1"/>
</dbReference>
<keyword evidence="8" id="KW-0966">Cell projection</keyword>
<feature type="transmembrane region" description="Helical" evidence="7">
    <location>
        <begin position="252"/>
        <end position="274"/>
    </location>
</feature>
<feature type="transmembrane region" description="Helical" evidence="7">
    <location>
        <begin position="78"/>
        <end position="98"/>
    </location>
</feature>
<protein>
    <recommendedName>
        <fullName evidence="7">Flagellar biosynthesis protein FlhA</fullName>
    </recommendedName>
</protein>
<keyword evidence="9" id="KW-1185">Reference proteome</keyword>
<dbReference type="PANTHER" id="PTHR30161:SF1">
    <property type="entry name" value="FLAGELLAR BIOSYNTHESIS PROTEIN FLHA-RELATED"/>
    <property type="match status" value="1"/>
</dbReference>
<comment type="subcellular location">
    <subcellularLocation>
        <location evidence="1 7">Cell membrane</location>
        <topology evidence="1 7">Multi-pass membrane protein</topology>
    </subcellularLocation>
</comment>
<dbReference type="InterPro" id="IPR025505">
    <property type="entry name" value="FHIPEP_CS"/>
</dbReference>
<dbReference type="PRINTS" id="PR00949">
    <property type="entry name" value="TYPE3IMAPROT"/>
</dbReference>
<dbReference type="PIRSF" id="PIRSF005419">
    <property type="entry name" value="FlhA"/>
    <property type="match status" value="1"/>
</dbReference>
<evidence type="ECO:0000256" key="2">
    <source>
        <dbReference type="ARBA" id="ARBA00008835"/>
    </source>
</evidence>
<dbReference type="InterPro" id="IPR001712">
    <property type="entry name" value="T3SS_FHIPEP"/>
</dbReference>
<keyword evidence="7" id="KW-1005">Bacterial flagellum biogenesis</keyword>
<name>A0ABU9S022_9BURK</name>
<feature type="transmembrane region" description="Helical" evidence="7">
    <location>
        <begin position="286"/>
        <end position="306"/>
    </location>
</feature>
<feature type="transmembrane region" description="Helical" evidence="7">
    <location>
        <begin position="47"/>
        <end position="66"/>
    </location>
</feature>
<proteinExistence type="inferred from homology"/>
<evidence type="ECO:0000256" key="5">
    <source>
        <dbReference type="ARBA" id="ARBA00022989"/>
    </source>
</evidence>
<reference evidence="8 9" key="1">
    <citation type="submission" date="2024-01" db="EMBL/GenBank/DDBJ databases">
        <title>The diversity of rhizobia nodulating Mimosa spp. in eleven states of Brazil covering several biomes is determined by host plant, location, and edaphic factors.</title>
        <authorList>
            <person name="Rouws L."/>
            <person name="Barauna A."/>
            <person name="Beukes C."/>
            <person name="De Faria S.M."/>
            <person name="Gross E."/>
            <person name="Dos Reis Junior F.B."/>
            <person name="Simon M."/>
            <person name="Maluk M."/>
            <person name="Odee D.W."/>
            <person name="Kenicer G."/>
            <person name="Young J.P.W."/>
            <person name="Reis V.M."/>
            <person name="Zilli J."/>
            <person name="James E.K."/>
        </authorList>
    </citation>
    <scope>NUCLEOTIDE SEQUENCE [LARGE SCALE GENOMIC DNA]</scope>
    <source>
        <strain evidence="8 9">JPY167</strain>
    </source>
</reference>
<dbReference type="Gene3D" id="3.40.30.60">
    <property type="entry name" value="FHIPEP family, domain 1"/>
    <property type="match status" value="1"/>
</dbReference>
<feature type="transmembrane region" description="Helical" evidence="7">
    <location>
        <begin position="20"/>
        <end position="41"/>
    </location>
</feature>
<keyword evidence="8" id="KW-0969">Cilium</keyword>
<evidence type="ECO:0000256" key="1">
    <source>
        <dbReference type="ARBA" id="ARBA00004651"/>
    </source>
</evidence>
<evidence type="ECO:0000256" key="7">
    <source>
        <dbReference type="RuleBase" id="RU364093"/>
    </source>
</evidence>
<dbReference type="InterPro" id="IPR042194">
    <property type="entry name" value="FHIPEP_1"/>
</dbReference>
<dbReference type="Gene3D" id="3.40.50.12790">
    <property type="entry name" value="FHIPEP family, domain 4"/>
    <property type="match status" value="1"/>
</dbReference>
<dbReference type="Gene3D" id="1.10.8.540">
    <property type="entry name" value="FHIPEP family, domain 3"/>
    <property type="match status" value="1"/>
</dbReference>